<dbReference type="EMBL" id="AP023368">
    <property type="protein sequence ID" value="BCJ99270.1"/>
    <property type="molecule type" value="Genomic_DNA"/>
</dbReference>
<reference evidence="4 5" key="2">
    <citation type="submission" date="2020-08" db="EMBL/GenBank/DDBJ databases">
        <authorList>
            <person name="Ueki A."/>
            <person name="Tonouchi A."/>
        </authorList>
    </citation>
    <scope>NUCLEOTIDE SEQUENCE [LARGE SCALE GENOMIC DNA]</scope>
    <source>
        <strain evidence="4 5">CTTW</strain>
    </source>
</reference>
<organism evidence="4 5">
    <name type="scientific">Anaerocolumna chitinilytica</name>
    <dbReference type="NCBI Taxonomy" id="1727145"/>
    <lineage>
        <taxon>Bacteria</taxon>
        <taxon>Bacillati</taxon>
        <taxon>Bacillota</taxon>
        <taxon>Clostridia</taxon>
        <taxon>Lachnospirales</taxon>
        <taxon>Lachnospiraceae</taxon>
        <taxon>Anaerocolumna</taxon>
    </lineage>
</organism>
<evidence type="ECO:0000259" key="3">
    <source>
        <dbReference type="SMART" id="SM00909"/>
    </source>
</evidence>
<evidence type="ECO:0000313" key="4">
    <source>
        <dbReference type="EMBL" id="BCJ99270.1"/>
    </source>
</evidence>
<feature type="chain" id="PRO_5039102458" description="GerMN domain-containing protein" evidence="2">
    <location>
        <begin position="20"/>
        <end position="370"/>
    </location>
</feature>
<dbReference type="Proteomes" id="UP000515703">
    <property type="component" value="Chromosome"/>
</dbReference>
<dbReference type="AlphaFoldDB" id="A0A7I8DLM6"/>
<proteinExistence type="predicted"/>
<protein>
    <recommendedName>
        <fullName evidence="3">GerMN domain-containing protein</fullName>
    </recommendedName>
</protein>
<evidence type="ECO:0000256" key="2">
    <source>
        <dbReference type="SAM" id="SignalP"/>
    </source>
</evidence>
<dbReference type="PROSITE" id="PS51257">
    <property type="entry name" value="PROKAR_LIPOPROTEIN"/>
    <property type="match status" value="1"/>
</dbReference>
<accession>A0A7I8DLM6</accession>
<dbReference type="KEGG" id="acht:bsdcttw_23110"/>
<dbReference type="Pfam" id="PF10646">
    <property type="entry name" value="Germane"/>
    <property type="match status" value="1"/>
</dbReference>
<feature type="region of interest" description="Disordered" evidence="1">
    <location>
        <begin position="23"/>
        <end position="65"/>
    </location>
</feature>
<dbReference type="InterPro" id="IPR019606">
    <property type="entry name" value="GerMN"/>
</dbReference>
<dbReference type="RefSeq" id="WP_185259537.1">
    <property type="nucleotide sequence ID" value="NZ_AP023368.1"/>
</dbReference>
<evidence type="ECO:0000313" key="5">
    <source>
        <dbReference type="Proteomes" id="UP000515703"/>
    </source>
</evidence>
<reference evidence="4 5" key="1">
    <citation type="submission" date="2020-08" db="EMBL/GenBank/DDBJ databases">
        <title>Draft genome sequencing of an Anaerocolumna strain isolated from anoxic soil subjected to BSD treatment.</title>
        <authorList>
            <person name="Uek A."/>
            <person name="Tonouchi A."/>
        </authorList>
    </citation>
    <scope>NUCLEOTIDE SEQUENCE [LARGE SCALE GENOMIC DNA]</scope>
    <source>
        <strain evidence="4 5">CTTW</strain>
    </source>
</reference>
<name>A0A7I8DLM6_9FIRM</name>
<keyword evidence="5" id="KW-1185">Reference proteome</keyword>
<evidence type="ECO:0000256" key="1">
    <source>
        <dbReference type="SAM" id="MobiDB-lite"/>
    </source>
</evidence>
<dbReference type="SMART" id="SM00909">
    <property type="entry name" value="Germane"/>
    <property type="match status" value="1"/>
</dbReference>
<feature type="signal peptide" evidence="2">
    <location>
        <begin position="1"/>
        <end position="19"/>
    </location>
</feature>
<keyword evidence="2" id="KW-0732">Signal</keyword>
<sequence>MKKIVLVLLLGLAMLTLISCTDKDDKNNSKPGGEISETVTPSVTTAETVTPTETATPTVSSDNENTEHVLDYFPYRENKQYLYEGKGNEYASFWSYADYQDKDSGRIQLRLDNGGTQTVQVLEGNNNGISIIVSKEECYYRDNLLKYNSVEEPEVLLKEPIKKGTEWTLSDGRKRYISDTEKEISIPIGKYKTIEVTTDEKEGKTKEYYAKELGLVKREYTTNGMTVTSTLKEIKDTPLIQNLTLYYPNEDEKMLKEAKTIKFNTNDITRLKVQELLREKHEGKQGLISVGTSLNSLYEGSDGIVYADFSKDLISDMNAGAGFEQMLLQGITDTLGGYYGAKEVYLTVNQKPYESGHIILKKGETLKVSK</sequence>
<gene>
    <name evidence="4" type="ORF">bsdcttw_23110</name>
</gene>
<feature type="compositionally biased region" description="Low complexity" evidence="1">
    <location>
        <begin position="36"/>
        <end position="61"/>
    </location>
</feature>
<feature type="domain" description="GerMN" evidence="3">
    <location>
        <begin position="269"/>
        <end position="357"/>
    </location>
</feature>